<feature type="signal peptide" evidence="1">
    <location>
        <begin position="1"/>
        <end position="26"/>
    </location>
</feature>
<protein>
    <recommendedName>
        <fullName evidence="4">Chemotaxis protein</fullName>
    </recommendedName>
</protein>
<comment type="caution">
    <text evidence="2">The sequence shown here is derived from an EMBL/GenBank/DDBJ whole genome shotgun (WGS) entry which is preliminary data.</text>
</comment>
<accession>A0A7I9VKJ7</accession>
<dbReference type="RefSeq" id="WP_176064194.1">
    <property type="nucleotide sequence ID" value="NZ_BJTG01000003.1"/>
</dbReference>
<gene>
    <name evidence="2" type="ORF">AMYX_14490</name>
</gene>
<proteinExistence type="predicted"/>
<keyword evidence="3" id="KW-1185">Reference proteome</keyword>
<organism evidence="2 3">
    <name type="scientific">Anaeromyxobacter diazotrophicus</name>
    <dbReference type="NCBI Taxonomy" id="2590199"/>
    <lineage>
        <taxon>Bacteria</taxon>
        <taxon>Pseudomonadati</taxon>
        <taxon>Myxococcota</taxon>
        <taxon>Myxococcia</taxon>
        <taxon>Myxococcales</taxon>
        <taxon>Cystobacterineae</taxon>
        <taxon>Anaeromyxobacteraceae</taxon>
        <taxon>Anaeromyxobacter</taxon>
    </lineage>
</organism>
<evidence type="ECO:0008006" key="4">
    <source>
        <dbReference type="Google" id="ProtNLM"/>
    </source>
</evidence>
<evidence type="ECO:0000256" key="1">
    <source>
        <dbReference type="SAM" id="SignalP"/>
    </source>
</evidence>
<dbReference type="AlphaFoldDB" id="A0A7I9VKJ7"/>
<keyword evidence="1" id="KW-0732">Signal</keyword>
<name>A0A7I9VKJ7_9BACT</name>
<reference evidence="3" key="1">
    <citation type="journal article" date="2020" name="Appl. Environ. Microbiol.">
        <title>Diazotrophic Anaeromyxobacter Isolates from Soils.</title>
        <authorList>
            <person name="Masuda Y."/>
            <person name="Yamanaka H."/>
            <person name="Xu Z.X."/>
            <person name="Shiratori Y."/>
            <person name="Aono T."/>
            <person name="Amachi S."/>
            <person name="Senoo K."/>
            <person name="Itoh H."/>
        </authorList>
    </citation>
    <scope>NUCLEOTIDE SEQUENCE [LARGE SCALE GENOMIC DNA]</scope>
    <source>
        <strain evidence="3">R267</strain>
    </source>
</reference>
<sequence length="210" mass="23410">MKTTIRGYALLLLLAAGAALPGPAAAQARPGTSAELLTAQDREMLALANEFARRCGEVLERWIAKGEVSEERLFASLYYPIPKTDPPKFSTDWDKLSDRDVLPIEEAILARSPAIFFTVMVDRHGYLPTHDQRYSLPLTGNPASDLVNNRTKRIFNDRTGLAAARNEAPFLVQRYQRDTGESMVDLSVPLNLRGRHWGAVRIGYRSVDGR</sequence>
<feature type="chain" id="PRO_5029765963" description="Chemotaxis protein" evidence="1">
    <location>
        <begin position="27"/>
        <end position="210"/>
    </location>
</feature>
<evidence type="ECO:0000313" key="3">
    <source>
        <dbReference type="Proteomes" id="UP000503640"/>
    </source>
</evidence>
<dbReference type="Proteomes" id="UP000503640">
    <property type="component" value="Unassembled WGS sequence"/>
</dbReference>
<dbReference type="EMBL" id="BJTG01000003">
    <property type="protein sequence ID" value="GEJ56708.1"/>
    <property type="molecule type" value="Genomic_DNA"/>
</dbReference>
<evidence type="ECO:0000313" key="2">
    <source>
        <dbReference type="EMBL" id="GEJ56708.1"/>
    </source>
</evidence>